<accession>A0ABS6MNN8</accession>
<protein>
    <submittedName>
        <fullName evidence="1">Uncharacterized protein</fullName>
    </submittedName>
</protein>
<evidence type="ECO:0000313" key="1">
    <source>
        <dbReference type="EMBL" id="MBV2130360.1"/>
    </source>
</evidence>
<reference evidence="1 2" key="1">
    <citation type="submission" date="2021-06" db="EMBL/GenBank/DDBJ databases">
        <title>Rheinheimera indica sp. nov., isolated from deep-sea sediment.</title>
        <authorList>
            <person name="Wang Z."/>
            <person name="Zhang X.-Y."/>
        </authorList>
    </citation>
    <scope>NUCLEOTIDE SEQUENCE [LARGE SCALE GENOMIC DNA]</scope>
    <source>
        <strain evidence="1 2">SM2107</strain>
    </source>
</reference>
<proteinExistence type="predicted"/>
<keyword evidence="2" id="KW-1185">Reference proteome</keyword>
<dbReference type="Proteomes" id="UP000704611">
    <property type="component" value="Unassembled WGS sequence"/>
</dbReference>
<dbReference type="EMBL" id="JAHRID010000007">
    <property type="protein sequence ID" value="MBV2130360.1"/>
    <property type="molecule type" value="Genomic_DNA"/>
</dbReference>
<evidence type="ECO:0000313" key="2">
    <source>
        <dbReference type="Proteomes" id="UP000704611"/>
    </source>
</evidence>
<comment type="caution">
    <text evidence="1">The sequence shown here is derived from an EMBL/GenBank/DDBJ whole genome shotgun (WGS) entry which is preliminary data.</text>
</comment>
<organism evidence="1 2">
    <name type="scientific">Arsukibacterium indicum</name>
    <dbReference type="NCBI Taxonomy" id="2848612"/>
    <lineage>
        <taxon>Bacteria</taxon>
        <taxon>Pseudomonadati</taxon>
        <taxon>Pseudomonadota</taxon>
        <taxon>Gammaproteobacteria</taxon>
        <taxon>Chromatiales</taxon>
        <taxon>Chromatiaceae</taxon>
        <taxon>Arsukibacterium</taxon>
    </lineage>
</organism>
<sequence length="132" mass="15059">MAAAIFEVRYLMKKFFWLAVIVLLLLTFSDHELLRPYRDQLYGLILDNAPSSGKMSDEQAMRQIQKQFSQLSANWGQGQQQQLSKAAASKDSLLVFHQRYCVNGDFNPILFGEPLRQSCIIIDSKMEALTSP</sequence>
<gene>
    <name evidence="1" type="ORF">KQY15_14790</name>
</gene>
<name>A0ABS6MNN8_9GAMM</name>